<evidence type="ECO:0000259" key="3">
    <source>
        <dbReference type="Pfam" id="PF07724"/>
    </source>
</evidence>
<dbReference type="OrthoDB" id="7236151at2"/>
<dbReference type="GO" id="GO:0034605">
    <property type="term" value="P:cellular response to heat"/>
    <property type="evidence" value="ECO:0007669"/>
    <property type="project" value="TreeGrafter"/>
</dbReference>
<dbReference type="GO" id="GO:0016887">
    <property type="term" value="F:ATP hydrolysis activity"/>
    <property type="evidence" value="ECO:0007669"/>
    <property type="project" value="InterPro"/>
</dbReference>
<feature type="domain" description="ATPase AAA-type core" evidence="3">
    <location>
        <begin position="90"/>
        <end position="221"/>
    </location>
</feature>
<protein>
    <recommendedName>
        <fullName evidence="3">ATPase AAA-type core domain-containing protein</fullName>
    </recommendedName>
</protein>
<keyword evidence="2" id="KW-0067">ATP-binding</keyword>
<gene>
    <name evidence="4" type="ORF">BB934_31045</name>
</gene>
<evidence type="ECO:0000313" key="4">
    <source>
        <dbReference type="EMBL" id="ANY82696.1"/>
    </source>
</evidence>
<reference evidence="4" key="1">
    <citation type="submission" date="2016-07" db="EMBL/GenBank/DDBJ databases">
        <title>Microvirga ossetica sp. nov. a new species of rhizobia isolated from root nodules of the legume species Vicia alpestris Steven originated from North Ossetia region in the Caucasus.</title>
        <authorList>
            <person name="Safronova V.I."/>
            <person name="Kuznetsova I.G."/>
            <person name="Sazanova A.L."/>
            <person name="Belimov A."/>
            <person name="Andronov E."/>
            <person name="Osledkin Y.S."/>
            <person name="Onishchuk O.P."/>
            <person name="Kurchak O.N."/>
            <person name="Shaposhnikov A.I."/>
            <person name="Willems A."/>
            <person name="Tikhonovich I.A."/>
        </authorList>
    </citation>
    <scope>NUCLEOTIDE SEQUENCE [LARGE SCALE GENOMIC DNA]</scope>
    <source>
        <strain evidence="4">V5/3M</strain>
        <plasmid evidence="4">unnamed1</plasmid>
    </source>
</reference>
<dbReference type="PANTHER" id="PTHR11638:SF18">
    <property type="entry name" value="HEAT SHOCK PROTEIN 104"/>
    <property type="match status" value="1"/>
</dbReference>
<dbReference type="PRINTS" id="PR00300">
    <property type="entry name" value="CLPPROTEASEA"/>
</dbReference>
<dbReference type="InterPro" id="IPR027417">
    <property type="entry name" value="P-loop_NTPase"/>
</dbReference>
<dbReference type="SUPFAM" id="SSF52540">
    <property type="entry name" value="P-loop containing nucleoside triphosphate hydrolases"/>
    <property type="match status" value="1"/>
</dbReference>
<dbReference type="RefSeq" id="WP_099513800.1">
    <property type="nucleotide sequence ID" value="NZ_CP016617.1"/>
</dbReference>
<accession>A0A1B2ERU4</accession>
<dbReference type="GO" id="GO:0005737">
    <property type="term" value="C:cytoplasm"/>
    <property type="evidence" value="ECO:0007669"/>
    <property type="project" value="TreeGrafter"/>
</dbReference>
<dbReference type="GO" id="GO:0005524">
    <property type="term" value="F:ATP binding"/>
    <property type="evidence" value="ECO:0007669"/>
    <property type="project" value="UniProtKB-KW"/>
</dbReference>
<dbReference type="InterPro" id="IPR001270">
    <property type="entry name" value="ClpA/B"/>
</dbReference>
<proteinExistence type="predicted"/>
<organism evidence="4">
    <name type="scientific">Microvirga ossetica</name>
    <dbReference type="NCBI Taxonomy" id="1882682"/>
    <lineage>
        <taxon>Bacteria</taxon>
        <taxon>Pseudomonadati</taxon>
        <taxon>Pseudomonadota</taxon>
        <taxon>Alphaproteobacteria</taxon>
        <taxon>Hyphomicrobiales</taxon>
        <taxon>Methylobacteriaceae</taxon>
        <taxon>Microvirga</taxon>
    </lineage>
</organism>
<geneLocation type="plasmid" evidence="4">
    <name>unnamed1</name>
</geneLocation>
<dbReference type="KEGG" id="moc:BB934_31045"/>
<keyword evidence="4" id="KW-0614">Plasmid</keyword>
<dbReference type="EMBL" id="CP016617">
    <property type="protein sequence ID" value="ANY82696.1"/>
    <property type="molecule type" value="Genomic_DNA"/>
</dbReference>
<evidence type="ECO:0000256" key="1">
    <source>
        <dbReference type="ARBA" id="ARBA00022741"/>
    </source>
</evidence>
<dbReference type="AlphaFoldDB" id="A0A1B2ERU4"/>
<dbReference type="InterPro" id="IPR003959">
    <property type="entry name" value="ATPase_AAA_core"/>
</dbReference>
<keyword evidence="1" id="KW-0547">Nucleotide-binding</keyword>
<name>A0A1B2ERU4_9HYPH</name>
<dbReference type="Pfam" id="PF07724">
    <property type="entry name" value="AAA_2"/>
    <property type="match status" value="1"/>
</dbReference>
<evidence type="ECO:0000256" key="2">
    <source>
        <dbReference type="ARBA" id="ARBA00022840"/>
    </source>
</evidence>
<dbReference type="PANTHER" id="PTHR11638">
    <property type="entry name" value="ATP-DEPENDENT CLP PROTEASE"/>
    <property type="match status" value="1"/>
</dbReference>
<dbReference type="InterPro" id="IPR050130">
    <property type="entry name" value="ClpA_ClpB"/>
</dbReference>
<sequence length="344" mass="36633">MTVQDATQPLRAGRDALCLDRTPLTIVQRFPSNLLTKAFIVTTPTDESTLSADELATLIKMHVFGQDAAIDTFAAQAIRRRDTRPADRPLGVFLFAGPDGFGINRIYECLQTTAGVNAVRASFSGAVAAADVLFQVSEAADAPHTVADFYKVDPRSVALLDNIDKANPDIMARLQQAWSTGLLRSSQGDDISIAGGMFLLTTRVASTAIAELARRESDPDRLHIESLKILLDAGFPAPVLTSIDRIVCLRDITLDDHFRSAYRGIAEAVAPHGLALEAGGVDARILIEFMAPLLGGRATAGRVTDEALAACLAEARAQGMTRVRLIQGESGVLVVPAMTPVTGA</sequence>
<dbReference type="Gene3D" id="3.40.50.300">
    <property type="entry name" value="P-loop containing nucleotide triphosphate hydrolases"/>
    <property type="match status" value="1"/>
</dbReference>